<dbReference type="STRING" id="1073996.SAMN05444271_1033"/>
<dbReference type="SUPFAM" id="SSF55957">
    <property type="entry name" value="Phosphoglucomutase, C-terminal domain"/>
    <property type="match status" value="1"/>
</dbReference>
<dbReference type="GO" id="GO:0005975">
    <property type="term" value="P:carbohydrate metabolic process"/>
    <property type="evidence" value="ECO:0007669"/>
    <property type="project" value="InterPro"/>
</dbReference>
<keyword evidence="6" id="KW-0413">Isomerase</keyword>
<accession>A0A1H6RNR8</accession>
<keyword evidence="3" id="KW-0597">Phosphoprotein</keyword>
<accession>A0A2H4Q4D7</accession>
<evidence type="ECO:0000256" key="5">
    <source>
        <dbReference type="ARBA" id="ARBA00022842"/>
    </source>
</evidence>
<organism evidence="12 13">
    <name type="scientific">Halohasta litchfieldiae</name>
    <dbReference type="NCBI Taxonomy" id="1073996"/>
    <lineage>
        <taxon>Archaea</taxon>
        <taxon>Methanobacteriati</taxon>
        <taxon>Methanobacteriota</taxon>
        <taxon>Stenosarchaea group</taxon>
        <taxon>Halobacteria</taxon>
        <taxon>Halobacteriales</taxon>
        <taxon>Haloferacaceae</taxon>
        <taxon>Halohasta</taxon>
    </lineage>
</organism>
<evidence type="ECO:0000259" key="10">
    <source>
        <dbReference type="Pfam" id="PF02879"/>
    </source>
</evidence>
<feature type="domain" description="Alpha-D-phosphohexomutase alpha/beta/alpha" evidence="9">
    <location>
        <begin position="2"/>
        <end position="123"/>
    </location>
</feature>
<reference evidence="12 13" key="1">
    <citation type="submission" date="2016-10" db="EMBL/GenBank/DDBJ databases">
        <authorList>
            <person name="de Groot N.N."/>
        </authorList>
    </citation>
    <scope>NUCLEOTIDE SEQUENCE [LARGE SCALE GENOMIC DNA]</scope>
    <source>
        <strain evidence="12 13">DSM 22187</strain>
    </source>
</reference>
<feature type="domain" description="Alpha-D-phosphohexomutase alpha/beta/alpha" evidence="10">
    <location>
        <begin position="154"/>
        <end position="242"/>
    </location>
</feature>
<dbReference type="Pfam" id="PF00408">
    <property type="entry name" value="PGM_PMM_IV"/>
    <property type="match status" value="1"/>
</dbReference>
<evidence type="ECO:0000256" key="6">
    <source>
        <dbReference type="ARBA" id="ARBA00023235"/>
    </source>
</evidence>
<dbReference type="PROSITE" id="PS00710">
    <property type="entry name" value="PGM_PMM"/>
    <property type="match status" value="1"/>
</dbReference>
<evidence type="ECO:0000313" key="13">
    <source>
        <dbReference type="Proteomes" id="UP000198888"/>
    </source>
</evidence>
<dbReference type="GeneID" id="35003255"/>
<dbReference type="InterPro" id="IPR016066">
    <property type="entry name" value="A-D-PHexomutase_CS"/>
</dbReference>
<name>A0A1H6RNR8_9EURY</name>
<dbReference type="InterPro" id="IPR036900">
    <property type="entry name" value="A-D-PHexomutase_C_sf"/>
</dbReference>
<dbReference type="PANTHER" id="PTHR43771:SF1">
    <property type="entry name" value="PHOSPHOMANNOMUTASE"/>
    <property type="match status" value="1"/>
</dbReference>
<proteinExistence type="inferred from homology"/>
<evidence type="ECO:0000259" key="8">
    <source>
        <dbReference type="Pfam" id="PF00408"/>
    </source>
</evidence>
<evidence type="ECO:0000259" key="11">
    <source>
        <dbReference type="Pfam" id="PF02880"/>
    </source>
</evidence>
<keyword evidence="13" id="KW-1185">Reference proteome</keyword>
<dbReference type="AlphaFoldDB" id="A0A1H6RNR8"/>
<dbReference type="OrthoDB" id="10363at2157"/>
<dbReference type="PRINTS" id="PR00509">
    <property type="entry name" value="PGMPMM"/>
</dbReference>
<dbReference type="GO" id="GO:0016868">
    <property type="term" value="F:intramolecular phosphotransferase activity"/>
    <property type="evidence" value="ECO:0007669"/>
    <property type="project" value="InterPro"/>
</dbReference>
<dbReference type="InterPro" id="IPR016055">
    <property type="entry name" value="A-D-PHexomutase_a/b/a-I/II/III"/>
</dbReference>
<dbReference type="InterPro" id="IPR005843">
    <property type="entry name" value="A-D-PHexomutase_C"/>
</dbReference>
<dbReference type="EMBL" id="FNYR01000003">
    <property type="protein sequence ID" value="SEI57391.1"/>
    <property type="molecule type" value="Genomic_DNA"/>
</dbReference>
<dbReference type="KEGG" id="hae:halTADL_2482"/>
<feature type="domain" description="Alpha-D-phosphohexomutase alpha/beta/alpha" evidence="11">
    <location>
        <begin position="247"/>
        <end position="347"/>
    </location>
</feature>
<dbReference type="GO" id="GO:0000287">
    <property type="term" value="F:magnesium ion binding"/>
    <property type="evidence" value="ECO:0007669"/>
    <property type="project" value="InterPro"/>
</dbReference>
<gene>
    <name evidence="12" type="ORF">SAMN05444271_1033</name>
</gene>
<evidence type="ECO:0000256" key="3">
    <source>
        <dbReference type="ARBA" id="ARBA00022553"/>
    </source>
</evidence>
<dbReference type="Proteomes" id="UP000198888">
    <property type="component" value="Unassembled WGS sequence"/>
</dbReference>
<evidence type="ECO:0000256" key="4">
    <source>
        <dbReference type="ARBA" id="ARBA00022723"/>
    </source>
</evidence>
<dbReference type="RefSeq" id="WP_089671003.1">
    <property type="nucleotide sequence ID" value="NZ_CP024845.1"/>
</dbReference>
<evidence type="ECO:0000313" key="12">
    <source>
        <dbReference type="EMBL" id="SEI57391.1"/>
    </source>
</evidence>
<dbReference type="Gene3D" id="3.30.310.50">
    <property type="entry name" value="Alpha-D-phosphohexomutase, C-terminal domain"/>
    <property type="match status" value="1"/>
</dbReference>
<dbReference type="InterPro" id="IPR005845">
    <property type="entry name" value="A-D-PHexomutase_a/b/a-II"/>
</dbReference>
<sequence>MFGTGGIRGPVGASIGTSLAIRLGRALGTTADSIVVGRDVRDSGPMLEHALVSGIVECGGSVIRVGVESTPTIARSVPWLDADLGVVITGSHNPAGDNGFKLRTETGRALDRDRYRSLVRRANAGTVTPAAPDEIGHSTRRTDLRERHHQRLCSQFDAVEGLSVVVDLGNGTGRLTADVLAELGCDVTTLNGHRDGSFPGRGSEPTATACERLSRTVKATDADLGIAHDADADRLSAVDETGRFVPGDELFALFAARAAKQGQSVALTVDTSSLVTEAVRAAGGKIVRTGVGEMSVADGMDDQRVAFGGEPSGLWIWDDETRCPDGHFAACKLVERIATEGPLSTQLAPFGDRYTTRRSCLDAGAKHDAIDRIRRRLNGEYDRIDTTDGIRIETDDGWFLIRASGTESVVRITADAADTETADRLFARAESLIESAALSV</sequence>
<dbReference type="Gene3D" id="3.40.120.10">
    <property type="entry name" value="Alpha-D-Glucose-1,6-Bisphosphate, subunit A, domain 3"/>
    <property type="match status" value="3"/>
</dbReference>
<feature type="domain" description="Alpha-D-phosphohexomutase C-terminal" evidence="8">
    <location>
        <begin position="366"/>
        <end position="428"/>
    </location>
</feature>
<evidence type="ECO:0000259" key="9">
    <source>
        <dbReference type="Pfam" id="PF02878"/>
    </source>
</evidence>
<evidence type="ECO:0000256" key="7">
    <source>
        <dbReference type="RuleBase" id="RU004326"/>
    </source>
</evidence>
<keyword evidence="4 7" id="KW-0479">Metal-binding</keyword>
<comment type="cofactor">
    <cofactor evidence="1">
        <name>Mg(2+)</name>
        <dbReference type="ChEBI" id="CHEBI:18420"/>
    </cofactor>
</comment>
<dbReference type="InterPro" id="IPR005844">
    <property type="entry name" value="A-D-PHexomutase_a/b/a-I"/>
</dbReference>
<dbReference type="Pfam" id="PF02880">
    <property type="entry name" value="PGM_PMM_III"/>
    <property type="match status" value="1"/>
</dbReference>
<dbReference type="SUPFAM" id="SSF53738">
    <property type="entry name" value="Phosphoglucomutase, first 3 domains"/>
    <property type="match status" value="3"/>
</dbReference>
<evidence type="ECO:0000256" key="2">
    <source>
        <dbReference type="ARBA" id="ARBA00010231"/>
    </source>
</evidence>
<dbReference type="InterPro" id="IPR005841">
    <property type="entry name" value="Alpha-D-phosphohexomutase_SF"/>
</dbReference>
<comment type="similarity">
    <text evidence="2 7">Belongs to the phosphohexose mutase family.</text>
</comment>
<dbReference type="Pfam" id="PF02878">
    <property type="entry name" value="PGM_PMM_I"/>
    <property type="match status" value="1"/>
</dbReference>
<dbReference type="Pfam" id="PF02879">
    <property type="entry name" value="PGM_PMM_II"/>
    <property type="match status" value="1"/>
</dbReference>
<protein>
    <submittedName>
        <fullName evidence="12">Phosphoglucosamine mutase</fullName>
    </submittedName>
</protein>
<dbReference type="PANTHER" id="PTHR43771">
    <property type="entry name" value="PHOSPHOMANNOMUTASE"/>
    <property type="match status" value="1"/>
</dbReference>
<dbReference type="InterPro" id="IPR005846">
    <property type="entry name" value="A-D-PHexomutase_a/b/a-III"/>
</dbReference>
<evidence type="ECO:0000256" key="1">
    <source>
        <dbReference type="ARBA" id="ARBA00001946"/>
    </source>
</evidence>
<keyword evidence="5 7" id="KW-0460">Magnesium</keyword>